<sequence>MPATSTLIADLNHTPKVPKLRSSCEECGNAKVRCNPSGQPECSRCIALGLICVYGISRKFGKPPRKRGPDLDISNSFLCKKRATWTAGSCENLTIGGSEQSRDVNRSAQFSSASSVSNNPPVPSSIHAPSSIYQQEHSGPPFMTSFSVDEWPQLDIWGSLDIPPLSTSALEPATNLSRSFDTPNSHSCPRGSYELFRDLICPGPFLHAPEVSSDTVSAQLDQVLIFNRDAIDRLNRLLECPCAKSGHRVMVHASIISRILIWYQQAAGSTGCNAMAASSPSGSASSSSSPPSGATTDTDTASSPMLVQSTGFAVAQVPVSMGTFNIEDQNLQAIIRNQLVLSELKKTADLIDRFTSHNYDESSGQGVTSLYSHLGKKDIT</sequence>
<dbReference type="Proteomes" id="UP000431533">
    <property type="component" value="Unassembled WGS sequence"/>
</dbReference>
<dbReference type="GO" id="GO:0045122">
    <property type="term" value="P:aflatoxin biosynthetic process"/>
    <property type="evidence" value="ECO:0007669"/>
    <property type="project" value="InterPro"/>
</dbReference>
<proteinExistence type="predicted"/>
<evidence type="ECO:0000313" key="9">
    <source>
        <dbReference type="Proteomes" id="UP000431533"/>
    </source>
</evidence>
<name>A0A8H8TXN2_9HELO</name>
<evidence type="ECO:0000256" key="3">
    <source>
        <dbReference type="ARBA" id="ARBA00023125"/>
    </source>
</evidence>
<dbReference type="SUPFAM" id="SSF57701">
    <property type="entry name" value="Zn2/Cys6 DNA-binding domain"/>
    <property type="match status" value="1"/>
</dbReference>
<dbReference type="OrthoDB" id="2328572at2759"/>
<organism evidence="8 9">
    <name type="scientific">Lachnellula hyalina</name>
    <dbReference type="NCBI Taxonomy" id="1316788"/>
    <lineage>
        <taxon>Eukaryota</taxon>
        <taxon>Fungi</taxon>
        <taxon>Dikarya</taxon>
        <taxon>Ascomycota</taxon>
        <taxon>Pezizomycotina</taxon>
        <taxon>Leotiomycetes</taxon>
        <taxon>Helotiales</taxon>
        <taxon>Lachnaceae</taxon>
        <taxon>Lachnellula</taxon>
    </lineage>
</organism>
<dbReference type="GO" id="GO:0008270">
    <property type="term" value="F:zinc ion binding"/>
    <property type="evidence" value="ECO:0007669"/>
    <property type="project" value="InterPro"/>
</dbReference>
<dbReference type="AlphaFoldDB" id="A0A8H8TXN2"/>
<dbReference type="GO" id="GO:0000981">
    <property type="term" value="F:DNA-binding transcription factor activity, RNA polymerase II-specific"/>
    <property type="evidence" value="ECO:0007669"/>
    <property type="project" value="InterPro"/>
</dbReference>
<keyword evidence="3" id="KW-0238">DNA-binding</keyword>
<dbReference type="InterPro" id="IPR013700">
    <property type="entry name" value="AflR"/>
</dbReference>
<dbReference type="CDD" id="cd00067">
    <property type="entry name" value="GAL4"/>
    <property type="match status" value="1"/>
</dbReference>
<reference evidence="8 9" key="1">
    <citation type="submission" date="2018-05" db="EMBL/GenBank/DDBJ databases">
        <title>Genome sequencing and assembly of the regulated plant pathogen Lachnellula willkommii and related sister species for the development of diagnostic species identification markers.</title>
        <authorList>
            <person name="Giroux E."/>
            <person name="Bilodeau G."/>
        </authorList>
    </citation>
    <scope>NUCLEOTIDE SEQUENCE [LARGE SCALE GENOMIC DNA]</scope>
    <source>
        <strain evidence="8 9">CBS 185.66</strain>
    </source>
</reference>
<keyword evidence="4" id="KW-0804">Transcription</keyword>
<evidence type="ECO:0000259" key="7">
    <source>
        <dbReference type="PROSITE" id="PS50048"/>
    </source>
</evidence>
<feature type="region of interest" description="Disordered" evidence="6">
    <location>
        <begin position="274"/>
        <end position="302"/>
    </location>
</feature>
<keyword evidence="5" id="KW-0539">Nucleus</keyword>
<dbReference type="GeneID" id="41988076"/>
<evidence type="ECO:0000313" key="8">
    <source>
        <dbReference type="EMBL" id="TVY23141.1"/>
    </source>
</evidence>
<dbReference type="GO" id="GO:0005634">
    <property type="term" value="C:nucleus"/>
    <property type="evidence" value="ECO:0007669"/>
    <property type="project" value="InterPro"/>
</dbReference>
<dbReference type="Pfam" id="PF08493">
    <property type="entry name" value="AflR"/>
    <property type="match status" value="1"/>
</dbReference>
<dbReference type="EMBL" id="QGMH01000201">
    <property type="protein sequence ID" value="TVY23141.1"/>
    <property type="molecule type" value="Genomic_DNA"/>
</dbReference>
<feature type="region of interest" description="Disordered" evidence="6">
    <location>
        <begin position="101"/>
        <end position="128"/>
    </location>
</feature>
<comment type="caution">
    <text evidence="8">The sequence shown here is derived from an EMBL/GenBank/DDBJ whole genome shotgun (WGS) entry which is preliminary data.</text>
</comment>
<dbReference type="Pfam" id="PF00172">
    <property type="entry name" value="Zn_clus"/>
    <property type="match status" value="1"/>
</dbReference>
<dbReference type="GO" id="GO:0003677">
    <property type="term" value="F:DNA binding"/>
    <property type="evidence" value="ECO:0007669"/>
    <property type="project" value="UniProtKB-KW"/>
</dbReference>
<evidence type="ECO:0000256" key="4">
    <source>
        <dbReference type="ARBA" id="ARBA00023163"/>
    </source>
</evidence>
<dbReference type="Gene3D" id="4.10.240.10">
    <property type="entry name" value="Zn(2)-C6 fungal-type DNA-binding domain"/>
    <property type="match status" value="1"/>
</dbReference>
<evidence type="ECO:0000256" key="5">
    <source>
        <dbReference type="ARBA" id="ARBA00023242"/>
    </source>
</evidence>
<dbReference type="InterPro" id="IPR036864">
    <property type="entry name" value="Zn2-C6_fun-type_DNA-bd_sf"/>
</dbReference>
<evidence type="ECO:0000256" key="1">
    <source>
        <dbReference type="ARBA" id="ARBA00022723"/>
    </source>
</evidence>
<feature type="compositionally biased region" description="Low complexity" evidence="6">
    <location>
        <begin position="276"/>
        <end position="302"/>
    </location>
</feature>
<protein>
    <submittedName>
        <fullName evidence="8">Fusarubin cluster-specific transcription factor</fullName>
    </submittedName>
</protein>
<evidence type="ECO:0000256" key="6">
    <source>
        <dbReference type="SAM" id="MobiDB-lite"/>
    </source>
</evidence>
<feature type="compositionally biased region" description="Low complexity" evidence="6">
    <location>
        <begin position="106"/>
        <end position="119"/>
    </location>
</feature>
<gene>
    <name evidence="8" type="primary">fsr6</name>
    <name evidence="8" type="ORF">LHYA1_G007878</name>
</gene>
<dbReference type="PROSITE" id="PS50048">
    <property type="entry name" value="ZN2_CY6_FUNGAL_2"/>
    <property type="match status" value="1"/>
</dbReference>
<keyword evidence="9" id="KW-1185">Reference proteome</keyword>
<accession>A0A8H8TXN2</accession>
<dbReference type="RefSeq" id="XP_031001929.1">
    <property type="nucleotide sequence ID" value="XM_031152803.1"/>
</dbReference>
<feature type="domain" description="Zn(2)-C6 fungal-type" evidence="7">
    <location>
        <begin position="23"/>
        <end position="54"/>
    </location>
</feature>
<evidence type="ECO:0000256" key="2">
    <source>
        <dbReference type="ARBA" id="ARBA00023015"/>
    </source>
</evidence>
<dbReference type="InterPro" id="IPR001138">
    <property type="entry name" value="Zn2Cys6_DnaBD"/>
</dbReference>
<keyword evidence="2" id="KW-0805">Transcription regulation</keyword>
<keyword evidence="1" id="KW-0479">Metal-binding</keyword>